<evidence type="ECO:0000313" key="2">
    <source>
        <dbReference type="Proteomes" id="UP001211987"/>
    </source>
</evidence>
<dbReference type="AlphaFoldDB" id="A0AB35ISG8"/>
<dbReference type="RefSeq" id="WP_272019132.1">
    <property type="nucleotide sequence ID" value="NZ_JAQLKE010000031.1"/>
</dbReference>
<accession>A0AB35ISG8</accession>
<sequence>MKLILKKESYVPQTFVSKELLLKKYMQSFLKWIYFQNSNYTKYLTREEISNYFFNQIKHPLWYEKPNFKKMVEIDKYLNKHSSIEEVQLFDYFYFICPKVNSKYSIAKSNIKKINLSQLNILRKYYNLNDLENLSEEEADYLISSLGIFRYKQASNSQAKV</sequence>
<reference evidence="1" key="1">
    <citation type="submission" date="2023-01" db="EMBL/GenBank/DDBJ databases">
        <title>Human gut microbiome strain richness.</title>
        <authorList>
            <person name="Chen-Liaw A."/>
        </authorList>
    </citation>
    <scope>NUCLEOTIDE SEQUENCE</scope>
    <source>
        <strain evidence="1">1001217st2_G6_1001217B_191108</strain>
    </source>
</reference>
<comment type="caution">
    <text evidence="1">The sequence shown here is derived from an EMBL/GenBank/DDBJ whole genome shotgun (WGS) entry which is preliminary data.</text>
</comment>
<evidence type="ECO:0000313" key="1">
    <source>
        <dbReference type="EMBL" id="MDB7085117.1"/>
    </source>
</evidence>
<proteinExistence type="predicted"/>
<name>A0AB35ISG8_9FIRM</name>
<gene>
    <name evidence="1" type="ORF">PM738_15015</name>
</gene>
<dbReference type="EMBL" id="JAQLKE010000031">
    <property type="protein sequence ID" value="MDB7085117.1"/>
    <property type="molecule type" value="Genomic_DNA"/>
</dbReference>
<dbReference type="Proteomes" id="UP001211987">
    <property type="component" value="Unassembled WGS sequence"/>
</dbReference>
<protein>
    <submittedName>
        <fullName evidence="1">Uncharacterized protein</fullName>
    </submittedName>
</protein>
<organism evidence="1 2">
    <name type="scientific">Thomasclavelia ramosa</name>
    <dbReference type="NCBI Taxonomy" id="1547"/>
    <lineage>
        <taxon>Bacteria</taxon>
        <taxon>Bacillati</taxon>
        <taxon>Bacillota</taxon>
        <taxon>Erysipelotrichia</taxon>
        <taxon>Erysipelotrichales</taxon>
        <taxon>Coprobacillaceae</taxon>
        <taxon>Thomasclavelia</taxon>
    </lineage>
</organism>